<evidence type="ECO:0000256" key="3">
    <source>
        <dbReference type="SAM" id="MobiDB-lite"/>
    </source>
</evidence>
<dbReference type="Pfam" id="PF01969">
    <property type="entry name" value="Ni_insertion"/>
    <property type="match status" value="1"/>
</dbReference>
<evidence type="ECO:0000313" key="4">
    <source>
        <dbReference type="EMBL" id="QCC85689.1"/>
    </source>
</evidence>
<dbReference type="PANTHER" id="PTHR36566:SF1">
    <property type="entry name" value="PYRIDINIUM-3,5-BISTHIOCARBOXYLIC ACID MONONUCLEOTIDE NICKEL INSERTION PROTEIN"/>
    <property type="match status" value="1"/>
</dbReference>
<name>A0A4P7UI43_DESDE</name>
<dbReference type="NCBIfam" id="TIGR00299">
    <property type="entry name" value="nickel pincer cofactor biosynthesis protein LarC"/>
    <property type="match status" value="1"/>
</dbReference>
<feature type="compositionally biased region" description="Basic and acidic residues" evidence="3">
    <location>
        <begin position="69"/>
        <end position="106"/>
    </location>
</feature>
<dbReference type="GO" id="GO:0016151">
    <property type="term" value="F:nickel cation binding"/>
    <property type="evidence" value="ECO:0007669"/>
    <property type="project" value="UniProtKB-UniRule"/>
</dbReference>
<dbReference type="OrthoDB" id="9765625at2"/>
<organism evidence="4 5">
    <name type="scientific">Desulfovibrio desulfuricans</name>
    <dbReference type="NCBI Taxonomy" id="876"/>
    <lineage>
        <taxon>Bacteria</taxon>
        <taxon>Pseudomonadati</taxon>
        <taxon>Thermodesulfobacteriota</taxon>
        <taxon>Desulfovibrionia</taxon>
        <taxon>Desulfovibrionales</taxon>
        <taxon>Desulfovibrionaceae</taxon>
        <taxon>Desulfovibrio</taxon>
    </lineage>
</organism>
<comment type="similarity">
    <text evidence="2">Belongs to the LarC family.</text>
</comment>
<gene>
    <name evidence="4" type="primary">larC</name>
    <name evidence="4" type="ORF">DDIC_07330</name>
</gene>
<evidence type="ECO:0000313" key="5">
    <source>
        <dbReference type="Proteomes" id="UP000297065"/>
    </source>
</evidence>
<reference evidence="4 5" key="1">
    <citation type="submission" date="2019-02" db="EMBL/GenBank/DDBJ databases">
        <title>Complete Genome Sequence of Desulfovibrio desulfuricans IC1, a Sulfonate Utilizing Anaerobe.</title>
        <authorList>
            <person name="Day L.A."/>
            <person name="De Leon K.B."/>
            <person name="Wall J.D."/>
        </authorList>
    </citation>
    <scope>NUCLEOTIDE SEQUENCE [LARGE SCALE GENOMIC DNA]</scope>
    <source>
        <strain evidence="4 5">IC1</strain>
    </source>
</reference>
<dbReference type="HAMAP" id="MF_01074">
    <property type="entry name" value="LarC"/>
    <property type="match status" value="1"/>
</dbReference>
<dbReference type="AlphaFoldDB" id="A0A4P7UI43"/>
<proteinExistence type="inferred from homology"/>
<dbReference type="PANTHER" id="PTHR36566">
    <property type="entry name" value="NICKEL INSERTION PROTEIN-RELATED"/>
    <property type="match status" value="1"/>
</dbReference>
<feature type="compositionally biased region" description="Basic residues" evidence="3">
    <location>
        <begin position="107"/>
        <end position="118"/>
    </location>
</feature>
<keyword evidence="2" id="KW-0456">Lyase</keyword>
<feature type="region of interest" description="Disordered" evidence="3">
    <location>
        <begin position="69"/>
        <end position="118"/>
    </location>
</feature>
<keyword evidence="1 2" id="KW-0533">Nickel</keyword>
<evidence type="ECO:0000256" key="1">
    <source>
        <dbReference type="ARBA" id="ARBA00022596"/>
    </source>
</evidence>
<dbReference type="InterPro" id="IPR002822">
    <property type="entry name" value="Ni_insertion"/>
</dbReference>
<dbReference type="GO" id="GO:0016829">
    <property type="term" value="F:lyase activity"/>
    <property type="evidence" value="ECO:0007669"/>
    <property type="project" value="UniProtKB-UniRule"/>
</dbReference>
<dbReference type="Proteomes" id="UP000297065">
    <property type="component" value="Chromosome"/>
</dbReference>
<accession>A0A4P7UI43</accession>
<dbReference type="Gene3D" id="3.30.70.1380">
    <property type="entry name" value="Transcriptional regulatory protein pf0864 domain like"/>
    <property type="match status" value="1"/>
</dbReference>
<dbReference type="Gene3D" id="3.10.20.300">
    <property type="entry name" value="mk0293 like domain"/>
    <property type="match status" value="1"/>
</dbReference>
<sequence length="465" mass="49469">MKILYYDCFAGISGDMNLAAMIDLGVSPDYLRDELAKLGLEDEFALECLPQKRSGIQGMQVHVLLKNGEDDHEHDHDHGHDHGHDHEHGHGHDHADHDHGHDDADHARKHAHCHGHGGHLPHRNLADIEAIIMQSSLYAAVKQTSLSIFTRIAEAEAKVHGKALADVHFHEVGATDSIVDIVGAAICFHALGVEAVWSSPLELGSGFVRCAHGMMPVPAPATAEILHGLPTTRGGVEHEATTPTGAAIVATLATAITAAPLMTTLKTGYGIGHRQSQRPDAHRPNMLRVELAEVHVSAPASHGAGSDAGATGLGASAGGDVSSRACLLQCNIDDMSGELLADTMDLLIEQGAGDVYFTPVIMKKSRPGVIISVVCGAAERARFTELLFRHTTTLGVKAVELDKAMLEQSFATVATPLGNVRVKQAHLHGEVLRAKPEFEDCKALARRHGIPLAEVYAAISKVAGN</sequence>
<protein>
    <recommendedName>
        <fullName evidence="2">Putative nickel insertion protein</fullName>
    </recommendedName>
</protein>
<dbReference type="EMBL" id="CP036295">
    <property type="protein sequence ID" value="QCC85689.1"/>
    <property type="molecule type" value="Genomic_DNA"/>
</dbReference>
<evidence type="ECO:0000256" key="2">
    <source>
        <dbReference type="HAMAP-Rule" id="MF_01074"/>
    </source>
</evidence>